<name>A0A1I8C0B3_MELHA</name>
<feature type="domain" description="Aspartyl/asparaginy/proline hydroxylase" evidence="4">
    <location>
        <begin position="640"/>
        <end position="806"/>
    </location>
</feature>
<dbReference type="InterPro" id="IPR011990">
    <property type="entry name" value="TPR-like_helical_dom_sf"/>
</dbReference>
<reference evidence="6" key="1">
    <citation type="submission" date="2016-11" db="UniProtKB">
        <authorList>
            <consortium name="WormBaseParasite"/>
        </authorList>
    </citation>
    <scope>IDENTIFICATION</scope>
</reference>
<dbReference type="PANTHER" id="PTHR12366">
    <property type="entry name" value="ASPARTYL/ASPARAGINYL BETA-HYDROXYLASE"/>
    <property type="match status" value="1"/>
</dbReference>
<dbReference type="GO" id="GO:0062101">
    <property type="term" value="F:peptidyl-aspartic acid 3-dioxygenase activity"/>
    <property type="evidence" value="ECO:0007669"/>
    <property type="project" value="InterPro"/>
</dbReference>
<evidence type="ECO:0000256" key="3">
    <source>
        <dbReference type="SAM" id="Phobius"/>
    </source>
</evidence>
<accession>A0A1I8C0B3</accession>
<dbReference type="Pfam" id="PF05118">
    <property type="entry name" value="Asp_Arg_Hydrox"/>
    <property type="match status" value="1"/>
</dbReference>
<keyword evidence="3" id="KW-0812">Transmembrane</keyword>
<dbReference type="WBParaSite" id="MhA1_Contig88.frz3.gene100">
    <property type="protein sequence ID" value="MhA1_Contig88.frz3.gene100"/>
    <property type="gene ID" value="MhA1_Contig88.frz3.gene100"/>
</dbReference>
<keyword evidence="3" id="KW-0472">Membrane</keyword>
<feature type="compositionally biased region" description="Acidic residues" evidence="2">
    <location>
        <begin position="142"/>
        <end position="169"/>
    </location>
</feature>
<organism evidence="5 6">
    <name type="scientific">Meloidogyne hapla</name>
    <name type="common">Root-knot nematode worm</name>
    <dbReference type="NCBI Taxonomy" id="6305"/>
    <lineage>
        <taxon>Eukaryota</taxon>
        <taxon>Metazoa</taxon>
        <taxon>Ecdysozoa</taxon>
        <taxon>Nematoda</taxon>
        <taxon>Chromadorea</taxon>
        <taxon>Rhabditida</taxon>
        <taxon>Tylenchina</taxon>
        <taxon>Tylenchomorpha</taxon>
        <taxon>Tylenchoidea</taxon>
        <taxon>Meloidogynidae</taxon>
        <taxon>Meloidogyninae</taxon>
        <taxon>Meloidogyne</taxon>
    </lineage>
</organism>
<feature type="transmembrane region" description="Helical" evidence="3">
    <location>
        <begin position="62"/>
        <end position="82"/>
    </location>
</feature>
<feature type="compositionally biased region" description="Acidic residues" evidence="2">
    <location>
        <begin position="104"/>
        <end position="117"/>
    </location>
</feature>
<feature type="compositionally biased region" description="Basic and acidic residues" evidence="2">
    <location>
        <begin position="118"/>
        <end position="135"/>
    </location>
</feature>
<sequence>MPPQPYQYNSNVISSRMAGSGSPPRHAPLLRRQTSNLPGQVHHMAVMVAPSRVDYSVNKGGLRSWAVIIVFVLLCSAILNIFSEEGEGRYREEDIEEKESLATPEEEVEAFKDEEDGYEKSYHQKPKVEETKGKTGEAFGEAQEEGEEDDNDEEEEDEEEEDEEEEENENISYMENKRIKDEEELMLARLSEKSSSKRKGGKDRISKLMELKEEKLEQEKRKQQMEDEDKKCTAKNIVQEEENLNEQEEENKEEEIDEDVIVEEEILSREKEHQRHNDRQVHRRRVRSWRALQSAKSLAEGMKPRKELLKKRPKQNKYIQQEIHQLPGVDDEEEVQENVENEHITELIAQRKLPGSYSTRKSALTSRSDYRHRHLLDEADFLSEQAIKYLIHDFVSALEKYQKVLNMDRYSPRALFGRARVYQLMSEFADDGDNRKLLDKAMGDFESILLQNKDSEDIPDELFRISARYYVECARFRGGSQQLHKILQIQRALVDRFPEDLEAQCDFGATWLGMNRPDEAANQILEVDPHHALAQAYYGYILKVYEGDLERGVNLMRRALRTVDSGNIVVNDQKFYFHLGDALTRLGRLKDAHSVYADAVKHGLFPSTLQRSLHNLAHLTARPWWTVEQTECSRQLRQLERHWITIKEEALRLWQNHQHLFEKDNYSGNLIETENNGHWILIIKDKSDGDFMREEICGENLMPYTCQMLRGGGFTDSVCARENIRLSVLRSGASTWPYCGPTNYVLESHLGLVTHSDARLRVGNETRGWKQGKMLIYDTSYEHEIVFEGAPANALRIALILELWHPEVPHALRGRIDEMDIENDNKLN</sequence>
<keyword evidence="5" id="KW-1185">Reference proteome</keyword>
<evidence type="ECO:0000313" key="6">
    <source>
        <dbReference type="WBParaSite" id="MhA1_Contig88.frz3.gene100"/>
    </source>
</evidence>
<dbReference type="InterPro" id="IPR007803">
    <property type="entry name" value="Asp/Arg/Pro-Hydrxlase"/>
</dbReference>
<evidence type="ECO:0000256" key="2">
    <source>
        <dbReference type="SAM" id="MobiDB-lite"/>
    </source>
</evidence>
<protein>
    <submittedName>
        <fullName evidence="6">Asp_Arg_Hydrox domain-containing protein</fullName>
    </submittedName>
</protein>
<keyword evidence="3" id="KW-1133">Transmembrane helix</keyword>
<comment type="similarity">
    <text evidence="1">Belongs to the aspartyl/asparaginyl beta-hydroxylase family.</text>
</comment>
<dbReference type="InterPro" id="IPR027443">
    <property type="entry name" value="IPNS-like_sf"/>
</dbReference>
<evidence type="ECO:0000259" key="4">
    <source>
        <dbReference type="Pfam" id="PF05118"/>
    </source>
</evidence>
<feature type="compositionally biased region" description="Polar residues" evidence="2">
    <location>
        <begin position="1"/>
        <end position="14"/>
    </location>
</feature>
<dbReference type="Proteomes" id="UP000095281">
    <property type="component" value="Unplaced"/>
</dbReference>
<dbReference type="AlphaFoldDB" id="A0A1I8C0B3"/>
<evidence type="ECO:0000313" key="5">
    <source>
        <dbReference type="Proteomes" id="UP000095281"/>
    </source>
</evidence>
<proteinExistence type="inferred from homology"/>
<dbReference type="OMA" id="VERQWAT"/>
<evidence type="ECO:0000256" key="1">
    <source>
        <dbReference type="ARBA" id="ARBA00007730"/>
    </source>
</evidence>
<dbReference type="InterPro" id="IPR039038">
    <property type="entry name" value="ASPH"/>
</dbReference>
<feature type="region of interest" description="Disordered" evidence="2">
    <location>
        <begin position="89"/>
        <end position="256"/>
    </location>
</feature>
<feature type="compositionally biased region" description="Basic and acidic residues" evidence="2">
    <location>
        <begin position="202"/>
        <end position="232"/>
    </location>
</feature>
<feature type="compositionally biased region" description="Acidic residues" evidence="2">
    <location>
        <begin position="239"/>
        <end position="256"/>
    </location>
</feature>
<dbReference type="SUPFAM" id="SSF48452">
    <property type="entry name" value="TPR-like"/>
    <property type="match status" value="1"/>
</dbReference>
<dbReference type="Gene3D" id="1.25.40.10">
    <property type="entry name" value="Tetratricopeptide repeat domain"/>
    <property type="match status" value="2"/>
</dbReference>
<dbReference type="GO" id="GO:0005783">
    <property type="term" value="C:endoplasmic reticulum"/>
    <property type="evidence" value="ECO:0007669"/>
    <property type="project" value="TreeGrafter"/>
</dbReference>
<dbReference type="Gene3D" id="2.60.120.330">
    <property type="entry name" value="B-lactam Antibiotic, Isopenicillin N Synthase, Chain"/>
    <property type="match status" value="1"/>
</dbReference>
<feature type="region of interest" description="Disordered" evidence="2">
    <location>
        <begin position="1"/>
        <end position="27"/>
    </location>
</feature>
<dbReference type="PANTHER" id="PTHR12366:SF29">
    <property type="entry name" value="ASPARTYL BETA-HYDROXYLASE, ISOFORM L"/>
    <property type="match status" value="1"/>
</dbReference>